<name>A0A839T5W1_AZOMA</name>
<dbReference type="SUPFAM" id="SSF47240">
    <property type="entry name" value="Ferritin-like"/>
    <property type="match status" value="1"/>
</dbReference>
<gene>
    <name evidence="1" type="ORF">FHR87_002081</name>
</gene>
<organism evidence="1 2">
    <name type="scientific">Azomonas macrocytogenes</name>
    <name type="common">Azotobacter macrocytogenes</name>
    <dbReference type="NCBI Taxonomy" id="69962"/>
    <lineage>
        <taxon>Bacteria</taxon>
        <taxon>Pseudomonadati</taxon>
        <taxon>Pseudomonadota</taxon>
        <taxon>Gammaproteobacteria</taxon>
        <taxon>Pseudomonadales</taxon>
        <taxon>Pseudomonadaceae</taxon>
        <taxon>Azomonas</taxon>
    </lineage>
</organism>
<dbReference type="Gene3D" id="1.20.1260.10">
    <property type="match status" value="1"/>
</dbReference>
<proteinExistence type="predicted"/>
<evidence type="ECO:0000313" key="2">
    <source>
        <dbReference type="Proteomes" id="UP000549250"/>
    </source>
</evidence>
<evidence type="ECO:0000313" key="1">
    <source>
        <dbReference type="EMBL" id="MBB3103684.1"/>
    </source>
</evidence>
<dbReference type="GO" id="GO:0006400">
    <property type="term" value="P:tRNA modification"/>
    <property type="evidence" value="ECO:0007669"/>
    <property type="project" value="InterPro"/>
</dbReference>
<dbReference type="AlphaFoldDB" id="A0A839T5W1"/>
<dbReference type="PANTHER" id="PTHR42637">
    <property type="entry name" value="TRNA-(MS[2]IO[6]A)-HYDROXYLASE"/>
    <property type="match status" value="1"/>
</dbReference>
<dbReference type="InterPro" id="IPR012347">
    <property type="entry name" value="Ferritin-like"/>
</dbReference>
<dbReference type="CDD" id="cd07910">
    <property type="entry name" value="MiaE"/>
    <property type="match status" value="1"/>
</dbReference>
<dbReference type="InterPro" id="IPR009078">
    <property type="entry name" value="Ferritin-like_SF"/>
</dbReference>
<dbReference type="PIRSF" id="PIRSF020736">
    <property type="entry name" value="MiaE"/>
    <property type="match status" value="1"/>
</dbReference>
<reference evidence="1 2" key="1">
    <citation type="submission" date="2020-08" db="EMBL/GenBank/DDBJ databases">
        <title>Genomic Encyclopedia of Type Strains, Phase III (KMG-III): the genomes of soil and plant-associated and newly described type strains.</title>
        <authorList>
            <person name="Whitman W."/>
        </authorList>
    </citation>
    <scope>NUCLEOTIDE SEQUENCE [LARGE SCALE GENOMIC DNA]</scope>
    <source>
        <strain evidence="1 2">CECT 4462</strain>
    </source>
</reference>
<dbReference type="Proteomes" id="UP000549250">
    <property type="component" value="Unassembled WGS sequence"/>
</dbReference>
<keyword evidence="2" id="KW-1185">Reference proteome</keyword>
<comment type="caution">
    <text evidence="1">The sequence shown here is derived from an EMBL/GenBank/DDBJ whole genome shotgun (WGS) entry which is preliminary data.</text>
</comment>
<dbReference type="InterPro" id="IPR010386">
    <property type="entry name" value="tRNA-Hydrxlase_MiaE"/>
</dbReference>
<keyword evidence="1" id="KW-0560">Oxidoreductase</keyword>
<dbReference type="RefSeq" id="WP_183166609.1">
    <property type="nucleotide sequence ID" value="NZ_JACHXI010000009.1"/>
</dbReference>
<accession>A0A839T5W1</accession>
<dbReference type="EMBL" id="JACHXI010000009">
    <property type="protein sequence ID" value="MBB3103684.1"/>
    <property type="molecule type" value="Genomic_DNA"/>
</dbReference>
<sequence length="200" mass="23325">MSLLPEIESFLLCPTPQAWLDQALEHPEILLIDHANCEKKAAGTALTLLFRHVDKETLQYKLSRLAREELRHFEQVAELMKKRGVIYRQISASLYAQRLHVHIRKNEPGRLVDTLIVGAYIEARSCERFFRLAPYLDQELNSFYVSLLESESRHYQDYLNMARQYADDPIDERVSFFAEIERQAILTPDKEFRFHSGAAA</sequence>
<dbReference type="Pfam" id="PF06175">
    <property type="entry name" value="MiaE"/>
    <property type="match status" value="1"/>
</dbReference>
<dbReference type="GO" id="GO:0045301">
    <property type="term" value="F:tRNA 2-(methylsulfanyl)-N(6)-isopentenyladenosine(37) hydroxylase activity"/>
    <property type="evidence" value="ECO:0007669"/>
    <property type="project" value="InterPro"/>
</dbReference>
<protein>
    <submittedName>
        <fullName evidence="1">tRNA-(Ms[2]io[6]A)-hydroxylase</fullName>
        <ecNumber evidence="1">1.-.-.-</ecNumber>
    </submittedName>
</protein>
<dbReference type="EC" id="1.-.-.-" evidence="1"/>
<dbReference type="PANTHER" id="PTHR42637:SF1">
    <property type="entry name" value="TRNA 2-(METHYLSULFANYL)-N(6)-ISOPENTENYLADENOSINE(37) HYDROXYLASE"/>
    <property type="match status" value="1"/>
</dbReference>